<dbReference type="AlphaFoldDB" id="A0A8X6TVX1"/>
<protein>
    <submittedName>
        <fullName evidence="2">Uncharacterized protein</fullName>
    </submittedName>
</protein>
<comment type="caution">
    <text evidence="2">The sequence shown here is derived from an EMBL/GenBank/DDBJ whole genome shotgun (WGS) entry which is preliminary data.</text>
</comment>
<reference evidence="2" key="1">
    <citation type="submission" date="2020-08" db="EMBL/GenBank/DDBJ databases">
        <title>Multicomponent nature underlies the extraordinary mechanical properties of spider dragline silk.</title>
        <authorList>
            <person name="Kono N."/>
            <person name="Nakamura H."/>
            <person name="Mori M."/>
            <person name="Yoshida Y."/>
            <person name="Ohtoshi R."/>
            <person name="Malay A.D."/>
            <person name="Moran D.A.P."/>
            <person name="Tomita M."/>
            <person name="Numata K."/>
            <person name="Arakawa K."/>
        </authorList>
    </citation>
    <scope>NUCLEOTIDE SEQUENCE</scope>
</reference>
<sequence length="113" mass="13214">MAKEIKHVYFYIFLQSYEAIFYFYVVAQRSSFPVLPMRIFVEMMDVDMRENIPKEISIELLTNNLLSDEGKALYMDAPSWPSKSYPSWKTPASRRSILPPFSSLLQGAQHKQL</sequence>
<dbReference type="EMBL" id="BMAW01016453">
    <property type="protein sequence ID" value="GFT49070.1"/>
    <property type="molecule type" value="Genomic_DNA"/>
</dbReference>
<keyword evidence="3" id="KW-1185">Reference proteome</keyword>
<keyword evidence="1" id="KW-1133">Transmembrane helix</keyword>
<evidence type="ECO:0000256" key="1">
    <source>
        <dbReference type="SAM" id="Phobius"/>
    </source>
</evidence>
<evidence type="ECO:0000313" key="2">
    <source>
        <dbReference type="EMBL" id="GFT49070.1"/>
    </source>
</evidence>
<organism evidence="2 3">
    <name type="scientific">Nephila pilipes</name>
    <name type="common">Giant wood spider</name>
    <name type="synonym">Nephila maculata</name>
    <dbReference type="NCBI Taxonomy" id="299642"/>
    <lineage>
        <taxon>Eukaryota</taxon>
        <taxon>Metazoa</taxon>
        <taxon>Ecdysozoa</taxon>
        <taxon>Arthropoda</taxon>
        <taxon>Chelicerata</taxon>
        <taxon>Arachnida</taxon>
        <taxon>Araneae</taxon>
        <taxon>Araneomorphae</taxon>
        <taxon>Entelegynae</taxon>
        <taxon>Araneoidea</taxon>
        <taxon>Nephilidae</taxon>
        <taxon>Nephila</taxon>
    </lineage>
</organism>
<gene>
    <name evidence="2" type="ORF">NPIL_565101</name>
</gene>
<name>A0A8X6TVX1_NEPPI</name>
<feature type="transmembrane region" description="Helical" evidence="1">
    <location>
        <begin position="7"/>
        <end position="27"/>
    </location>
</feature>
<keyword evidence="1" id="KW-0812">Transmembrane</keyword>
<evidence type="ECO:0000313" key="3">
    <source>
        <dbReference type="Proteomes" id="UP000887013"/>
    </source>
</evidence>
<keyword evidence="1" id="KW-0472">Membrane</keyword>
<accession>A0A8X6TVX1</accession>
<proteinExistence type="predicted"/>
<dbReference type="Proteomes" id="UP000887013">
    <property type="component" value="Unassembled WGS sequence"/>
</dbReference>